<keyword evidence="1" id="KW-0547">Nucleotide-binding</keyword>
<accession>A0ACB9SX30</accession>
<organism evidence="1 2">
    <name type="scientific">Holotrichia oblita</name>
    <name type="common">Chafer beetle</name>
    <dbReference type="NCBI Taxonomy" id="644536"/>
    <lineage>
        <taxon>Eukaryota</taxon>
        <taxon>Metazoa</taxon>
        <taxon>Ecdysozoa</taxon>
        <taxon>Arthropoda</taxon>
        <taxon>Hexapoda</taxon>
        <taxon>Insecta</taxon>
        <taxon>Pterygota</taxon>
        <taxon>Neoptera</taxon>
        <taxon>Endopterygota</taxon>
        <taxon>Coleoptera</taxon>
        <taxon>Polyphaga</taxon>
        <taxon>Scarabaeiformia</taxon>
        <taxon>Scarabaeidae</taxon>
        <taxon>Melolonthinae</taxon>
        <taxon>Holotrichia</taxon>
    </lineage>
</organism>
<dbReference type="Proteomes" id="UP001056778">
    <property type="component" value="Chromosome 6"/>
</dbReference>
<reference evidence="1" key="1">
    <citation type="submission" date="2022-04" db="EMBL/GenBank/DDBJ databases">
        <title>Chromosome-scale genome assembly of Holotrichia oblita Faldermann.</title>
        <authorList>
            <person name="Rongchong L."/>
        </authorList>
    </citation>
    <scope>NUCLEOTIDE SEQUENCE</scope>
    <source>
        <strain evidence="1">81SQS9</strain>
    </source>
</reference>
<name>A0ACB9SX30_HOLOL</name>
<keyword evidence="1" id="KW-0378">Hydrolase</keyword>
<dbReference type="EMBL" id="CM043020">
    <property type="protein sequence ID" value="KAI4459133.1"/>
    <property type="molecule type" value="Genomic_DNA"/>
</dbReference>
<evidence type="ECO:0000313" key="1">
    <source>
        <dbReference type="EMBL" id="KAI4459133.1"/>
    </source>
</evidence>
<keyword evidence="1" id="KW-0067">ATP-binding</keyword>
<keyword evidence="2" id="KW-1185">Reference proteome</keyword>
<sequence length="820" mass="93310">MGDEQIIDLVLKQADNEEDDEKEEETINQWRNATAMSRFQKLKQHILEFYNSINNIINIMANLPGFADPEDKTDVEDDVTEKKSKASKKSGGFQSMGLSFDILKGITKRGYKIPTPIQRKTIPLIIEGRDVVAMARTGSGKTACFLIPLFEKLKVRSAKAGARALILSPTRELALQTLKFIKELGRFTGLKASVILGGDSMDDQFSAIHGNPDIIVATPGRFLHVCIEMDLKLLNVEYVVFDEADRLFEMGFGEQLNEIVNRLPDSRQTVLFSATLPKILVDFAKAGLNDPVLIRLDVESKLPSELQLYFIAVRHEERLAALLVLLKNHIESKQQTVVFASTKHHVEYLHCVLDHLKISNTYIYSNLDPSARKINAAKFSQGKASVLIVTDVAARGIDIPQLDNVINFNFPAKAKLFVHRVGRCARAGRSGTAYSLVGPDEYAHLLDLHLFLGKPLTVITSSNSDGIVGRIPQSLVEEQHEMLLGLHELHLDLMSLKDVSEKGYQQYCRSRPAASTDSNKRVKEMGFSNCGVHPIFKNNSKDIECQKENMLDKMRQYRPNGTIFEICGKTKSQDYIAMKTKRAFHKDQIAAHHQKLQQTTQNELENISNNTHLPDSNSDAIASTFKEIILPKKRKIDDLYKKKVKKIKDEEHYIPYLPSDKHTEEGLAVNNFNQEATKVQFDITGDTEELIKTAKQIKKWDRKKKKMVTVNVGSKEGKIKTESGVWISATFKSNRYNQWKERTKQAENEADSDDDTDNNKQQDMFKGRPNTHWARHNEKIKLKQRRSELKSNDQILKQRILAEKKKKKQKGKRKQHRKRK</sequence>
<proteinExistence type="predicted"/>
<comment type="caution">
    <text evidence="1">The sequence shown here is derived from an EMBL/GenBank/DDBJ whole genome shotgun (WGS) entry which is preliminary data.</text>
</comment>
<evidence type="ECO:0000313" key="2">
    <source>
        <dbReference type="Proteomes" id="UP001056778"/>
    </source>
</evidence>
<protein>
    <submittedName>
        <fullName evidence="1">Rna helicase</fullName>
    </submittedName>
</protein>
<gene>
    <name evidence="1" type="ORF">MML48_6g00001690</name>
</gene>
<keyword evidence="1" id="KW-0347">Helicase</keyword>